<sequence>MGDVSPTAATQDRRHDFYAVHLAAGQEVGAGEKWKADPSRRKIVDTTFTSITSLTLRITQWEK</sequence>
<comment type="caution">
    <text evidence="1">The sequence shown here is derived from an EMBL/GenBank/DDBJ whole genome shotgun (WGS) entry which is preliminary data.</text>
</comment>
<protein>
    <submittedName>
        <fullName evidence="1">Uncharacterized protein</fullName>
    </submittedName>
</protein>
<evidence type="ECO:0000313" key="1">
    <source>
        <dbReference type="EMBL" id="KAJ1371029.1"/>
    </source>
</evidence>
<gene>
    <name evidence="1" type="ORF">KIN20_032898</name>
</gene>
<accession>A0AAD5WHT5</accession>
<name>A0AAD5WHT5_PARTN</name>
<dbReference type="Proteomes" id="UP001196413">
    <property type="component" value="Unassembled WGS sequence"/>
</dbReference>
<dbReference type="AlphaFoldDB" id="A0AAD5WHT5"/>
<reference evidence="1" key="1">
    <citation type="submission" date="2021-06" db="EMBL/GenBank/DDBJ databases">
        <title>Parelaphostrongylus tenuis whole genome reference sequence.</title>
        <authorList>
            <person name="Garwood T.J."/>
            <person name="Larsen P.A."/>
            <person name="Fountain-Jones N.M."/>
            <person name="Garbe J.R."/>
            <person name="Macchietto M.G."/>
            <person name="Kania S.A."/>
            <person name="Gerhold R.W."/>
            <person name="Richards J.E."/>
            <person name="Wolf T.M."/>
        </authorList>
    </citation>
    <scope>NUCLEOTIDE SEQUENCE</scope>
    <source>
        <strain evidence="1">MNPRO001-30</strain>
        <tissue evidence="1">Meninges</tissue>
    </source>
</reference>
<dbReference type="EMBL" id="JAHQIW010006891">
    <property type="protein sequence ID" value="KAJ1371029.1"/>
    <property type="molecule type" value="Genomic_DNA"/>
</dbReference>
<proteinExistence type="predicted"/>
<evidence type="ECO:0000313" key="2">
    <source>
        <dbReference type="Proteomes" id="UP001196413"/>
    </source>
</evidence>
<organism evidence="1 2">
    <name type="scientific">Parelaphostrongylus tenuis</name>
    <name type="common">Meningeal worm</name>
    <dbReference type="NCBI Taxonomy" id="148309"/>
    <lineage>
        <taxon>Eukaryota</taxon>
        <taxon>Metazoa</taxon>
        <taxon>Ecdysozoa</taxon>
        <taxon>Nematoda</taxon>
        <taxon>Chromadorea</taxon>
        <taxon>Rhabditida</taxon>
        <taxon>Rhabditina</taxon>
        <taxon>Rhabditomorpha</taxon>
        <taxon>Strongyloidea</taxon>
        <taxon>Metastrongylidae</taxon>
        <taxon>Parelaphostrongylus</taxon>
    </lineage>
</organism>
<keyword evidence="2" id="KW-1185">Reference proteome</keyword>